<accession>A0A1T5FAH5</accession>
<keyword evidence="4" id="KW-1185">Reference proteome</keyword>
<proteinExistence type="predicted"/>
<dbReference type="RefSeq" id="WP_176146265.1">
    <property type="nucleotide sequence ID" value="NZ_FUYS01000014.1"/>
</dbReference>
<organism evidence="3 4">
    <name type="scientific">Parapedobacter luteus</name>
    <dbReference type="NCBI Taxonomy" id="623280"/>
    <lineage>
        <taxon>Bacteria</taxon>
        <taxon>Pseudomonadati</taxon>
        <taxon>Bacteroidota</taxon>
        <taxon>Sphingobacteriia</taxon>
        <taxon>Sphingobacteriales</taxon>
        <taxon>Sphingobacteriaceae</taxon>
        <taxon>Parapedobacter</taxon>
    </lineage>
</organism>
<keyword evidence="1" id="KW-0813">Transport</keyword>
<keyword evidence="2" id="KW-0472">Membrane</keyword>
<feature type="transmembrane region" description="Helical" evidence="2">
    <location>
        <begin position="98"/>
        <end position="116"/>
    </location>
</feature>
<reference evidence="3 4" key="1">
    <citation type="submission" date="2017-02" db="EMBL/GenBank/DDBJ databases">
        <authorList>
            <person name="Peterson S.W."/>
        </authorList>
    </citation>
    <scope>NUCLEOTIDE SEQUENCE [LARGE SCALE GENOMIC DNA]</scope>
    <source>
        <strain evidence="3 4">DSM 22899</strain>
    </source>
</reference>
<name>A0A1T5FAH5_9SPHI</name>
<keyword evidence="2" id="KW-1133">Transmembrane helix</keyword>
<dbReference type="PANTHER" id="PTHR36838:SF3">
    <property type="entry name" value="TRANSPORTER AUXIN EFFLUX CARRIER EC FAMILY"/>
    <property type="match status" value="1"/>
</dbReference>
<evidence type="ECO:0000256" key="1">
    <source>
        <dbReference type="ARBA" id="ARBA00022448"/>
    </source>
</evidence>
<sequence length="383" mass="42126">MNPAIAKTISLLLLIVVGLLLRKALHKAEHHQALKILILNIALPAIIFVALMNTQMNADLIWLPLLAVAFNFAMLGATWLVLPRLYGIRSNGADMRTLLLLIPSLAPGMSCFPFLLEYVGKEAVALGGIADLGNKVYVLIFCYLLAMHWYFKQATAPKVRGRQRLKALLATLMKEPVNLAIFVALILLGFGLHFQDLPAFMSNPITMLSALMTPVILLFIGITVKFKWTQFRVIISLLLFRAGITFLLSGVCLLWMPGLSATLAIVAIVFPQSAVSFWPLAHISTVSAMEKHGRIGSSPTFNPQLALNVLALSLPFSATIALAVFSTNGFFLEIPNLFTTGGLLLVMAITPVLLHRMHMAKWRPARRKETLDAPQSQEERVAL</sequence>
<feature type="transmembrane region" description="Helical" evidence="2">
    <location>
        <begin position="176"/>
        <end position="194"/>
    </location>
</feature>
<evidence type="ECO:0000313" key="4">
    <source>
        <dbReference type="Proteomes" id="UP000190541"/>
    </source>
</evidence>
<evidence type="ECO:0000313" key="3">
    <source>
        <dbReference type="EMBL" id="SKB93150.1"/>
    </source>
</evidence>
<feature type="transmembrane region" description="Helical" evidence="2">
    <location>
        <begin position="233"/>
        <end position="256"/>
    </location>
</feature>
<feature type="transmembrane region" description="Helical" evidence="2">
    <location>
        <begin position="305"/>
        <end position="325"/>
    </location>
</feature>
<protein>
    <recommendedName>
        <fullName evidence="5">Permease</fullName>
    </recommendedName>
</protein>
<feature type="transmembrane region" description="Helical" evidence="2">
    <location>
        <begin position="6"/>
        <end position="25"/>
    </location>
</feature>
<feature type="transmembrane region" description="Helical" evidence="2">
    <location>
        <begin position="136"/>
        <end position="155"/>
    </location>
</feature>
<evidence type="ECO:0000256" key="2">
    <source>
        <dbReference type="SAM" id="Phobius"/>
    </source>
</evidence>
<gene>
    <name evidence="3" type="ORF">SAMN05660226_03873</name>
</gene>
<feature type="transmembrane region" description="Helical" evidence="2">
    <location>
        <begin position="61"/>
        <end position="86"/>
    </location>
</feature>
<dbReference type="STRING" id="623280.SAMN05660226_03873"/>
<evidence type="ECO:0008006" key="5">
    <source>
        <dbReference type="Google" id="ProtNLM"/>
    </source>
</evidence>
<feature type="transmembrane region" description="Helical" evidence="2">
    <location>
        <begin position="37"/>
        <end position="55"/>
    </location>
</feature>
<feature type="transmembrane region" description="Helical" evidence="2">
    <location>
        <begin position="206"/>
        <end position="226"/>
    </location>
</feature>
<dbReference type="EMBL" id="FUYS01000014">
    <property type="protein sequence ID" value="SKB93150.1"/>
    <property type="molecule type" value="Genomic_DNA"/>
</dbReference>
<dbReference type="Proteomes" id="UP000190541">
    <property type="component" value="Unassembled WGS sequence"/>
</dbReference>
<feature type="transmembrane region" description="Helical" evidence="2">
    <location>
        <begin position="337"/>
        <end position="354"/>
    </location>
</feature>
<feature type="transmembrane region" description="Helical" evidence="2">
    <location>
        <begin position="262"/>
        <end position="284"/>
    </location>
</feature>
<dbReference type="PANTHER" id="PTHR36838">
    <property type="entry name" value="AUXIN EFFLUX CARRIER FAMILY PROTEIN"/>
    <property type="match status" value="1"/>
</dbReference>
<keyword evidence="2" id="KW-0812">Transmembrane</keyword>
<dbReference type="AlphaFoldDB" id="A0A1T5FAH5"/>